<dbReference type="Pfam" id="PF01326">
    <property type="entry name" value="PPDK_N"/>
    <property type="match status" value="1"/>
</dbReference>
<feature type="region of interest" description="Disordered" evidence="13">
    <location>
        <begin position="441"/>
        <end position="469"/>
    </location>
</feature>
<dbReference type="PROSITE" id="PS00370">
    <property type="entry name" value="PEP_ENZYMES_PHOS_SITE"/>
    <property type="match status" value="1"/>
</dbReference>
<keyword evidence="9 12" id="KW-0067">ATP-binding</keyword>
<dbReference type="SUPFAM" id="SSF51621">
    <property type="entry name" value="Phosphoenolpyruvate/pyruvate domain"/>
    <property type="match status" value="1"/>
</dbReference>
<reference evidence="17" key="1">
    <citation type="submission" date="2022-04" db="EMBL/GenBank/DDBJ databases">
        <title>Halocatena sp. nov., isolated from a salt lake.</title>
        <authorList>
            <person name="Cui H.-L."/>
        </authorList>
    </citation>
    <scope>NUCLEOTIDE SEQUENCE</scope>
    <source>
        <strain evidence="17">AD-1</strain>
    </source>
</reference>
<dbReference type="AlphaFoldDB" id="A0A8T9ZYK7"/>
<feature type="domain" description="Pyruvate phosphate dikinase AMP/ATP-binding" evidence="15">
    <location>
        <begin position="15"/>
        <end position="330"/>
    </location>
</feature>
<dbReference type="GO" id="GO:0008986">
    <property type="term" value="F:pyruvate, water dikinase activity"/>
    <property type="evidence" value="ECO:0007669"/>
    <property type="project" value="UniProtKB-EC"/>
</dbReference>
<evidence type="ECO:0000256" key="11">
    <source>
        <dbReference type="ARBA" id="ARBA00047700"/>
    </source>
</evidence>
<feature type="domain" description="PEP-utilising enzyme C-terminal" evidence="16">
    <location>
        <begin position="467"/>
        <end position="757"/>
    </location>
</feature>
<dbReference type="Proteomes" id="UP000831768">
    <property type="component" value="Chromosome"/>
</dbReference>
<evidence type="ECO:0000256" key="13">
    <source>
        <dbReference type="SAM" id="MobiDB-lite"/>
    </source>
</evidence>
<dbReference type="InterPro" id="IPR015813">
    <property type="entry name" value="Pyrv/PenolPyrv_kinase-like_dom"/>
</dbReference>
<dbReference type="KEGG" id="haad:MW046_07160"/>
<evidence type="ECO:0000313" key="18">
    <source>
        <dbReference type="Proteomes" id="UP000831768"/>
    </source>
</evidence>
<dbReference type="EMBL" id="CP096019">
    <property type="protein sequence ID" value="UPM41771.1"/>
    <property type="molecule type" value="Genomic_DNA"/>
</dbReference>
<evidence type="ECO:0000256" key="2">
    <source>
        <dbReference type="ARBA" id="ARBA00002988"/>
    </source>
</evidence>
<organism evidence="17 18">
    <name type="scientific">Halocatena salina</name>
    <dbReference type="NCBI Taxonomy" id="2934340"/>
    <lineage>
        <taxon>Archaea</taxon>
        <taxon>Methanobacteriati</taxon>
        <taxon>Methanobacteriota</taxon>
        <taxon>Stenosarchaea group</taxon>
        <taxon>Halobacteria</taxon>
        <taxon>Halobacteriales</taxon>
        <taxon>Natronomonadaceae</taxon>
        <taxon>Halocatena</taxon>
    </lineage>
</organism>
<dbReference type="GO" id="GO:0005524">
    <property type="term" value="F:ATP binding"/>
    <property type="evidence" value="ECO:0007669"/>
    <property type="project" value="UniProtKB-KW"/>
</dbReference>
<dbReference type="NCBIfam" id="TIGR01418">
    <property type="entry name" value="PEP_synth"/>
    <property type="match status" value="1"/>
</dbReference>
<evidence type="ECO:0000256" key="12">
    <source>
        <dbReference type="PIRNR" id="PIRNR000854"/>
    </source>
</evidence>
<dbReference type="InterPro" id="IPR002192">
    <property type="entry name" value="PPDK_AMP/ATP-bd"/>
</dbReference>
<comment type="pathway">
    <text evidence="3 12">Carbohydrate biosynthesis; gluconeogenesis.</text>
</comment>
<dbReference type="GO" id="GO:0046872">
    <property type="term" value="F:metal ion binding"/>
    <property type="evidence" value="ECO:0007669"/>
    <property type="project" value="UniProtKB-KW"/>
</dbReference>
<dbReference type="InterPro" id="IPR008279">
    <property type="entry name" value="PEP-util_enz_mobile_dom"/>
</dbReference>
<accession>A0A8T9ZYK7</accession>
<feature type="domain" description="PEP-utilising enzyme mobile" evidence="14">
    <location>
        <begin position="374"/>
        <end position="444"/>
    </location>
</feature>
<dbReference type="PANTHER" id="PTHR43030">
    <property type="entry name" value="PHOSPHOENOLPYRUVATE SYNTHASE"/>
    <property type="match status" value="1"/>
</dbReference>
<evidence type="ECO:0000256" key="10">
    <source>
        <dbReference type="ARBA" id="ARBA00022842"/>
    </source>
</evidence>
<gene>
    <name evidence="17" type="primary">ppsA</name>
    <name evidence="17" type="ORF">MW046_07160</name>
</gene>
<keyword evidence="7 12" id="KW-0547">Nucleotide-binding</keyword>
<keyword evidence="10 12" id="KW-0460">Magnesium</keyword>
<dbReference type="SUPFAM" id="SSF56059">
    <property type="entry name" value="Glutathione synthetase ATP-binding domain-like"/>
    <property type="match status" value="1"/>
</dbReference>
<dbReference type="InterPro" id="IPR040442">
    <property type="entry name" value="Pyrv_kinase-like_dom_sf"/>
</dbReference>
<comment type="catalytic activity">
    <reaction evidence="11 12">
        <text>pyruvate + ATP + H2O = phosphoenolpyruvate + AMP + phosphate + 2 H(+)</text>
        <dbReference type="Rhea" id="RHEA:11364"/>
        <dbReference type="ChEBI" id="CHEBI:15361"/>
        <dbReference type="ChEBI" id="CHEBI:15377"/>
        <dbReference type="ChEBI" id="CHEBI:15378"/>
        <dbReference type="ChEBI" id="CHEBI:30616"/>
        <dbReference type="ChEBI" id="CHEBI:43474"/>
        <dbReference type="ChEBI" id="CHEBI:58702"/>
        <dbReference type="ChEBI" id="CHEBI:456215"/>
        <dbReference type="EC" id="2.7.9.2"/>
    </reaction>
</comment>
<feature type="compositionally biased region" description="Basic and acidic residues" evidence="13">
    <location>
        <begin position="455"/>
        <end position="465"/>
    </location>
</feature>
<proteinExistence type="inferred from homology"/>
<keyword evidence="18" id="KW-1185">Reference proteome</keyword>
<dbReference type="Pfam" id="PF02896">
    <property type="entry name" value="PEP-utilizers_C"/>
    <property type="match status" value="1"/>
</dbReference>
<dbReference type="FunFam" id="3.30.1490.20:FF:000010">
    <property type="entry name" value="Phosphoenolpyruvate synthase"/>
    <property type="match status" value="1"/>
</dbReference>
<evidence type="ECO:0000256" key="6">
    <source>
        <dbReference type="ARBA" id="ARBA00022723"/>
    </source>
</evidence>
<comment type="cofactor">
    <cofactor evidence="1 12">
        <name>Mg(2+)</name>
        <dbReference type="ChEBI" id="CHEBI:18420"/>
    </cofactor>
</comment>
<evidence type="ECO:0000256" key="8">
    <source>
        <dbReference type="ARBA" id="ARBA00022777"/>
    </source>
</evidence>
<evidence type="ECO:0000256" key="7">
    <source>
        <dbReference type="ARBA" id="ARBA00022741"/>
    </source>
</evidence>
<dbReference type="InterPro" id="IPR013815">
    <property type="entry name" value="ATP_grasp_subdomain_1"/>
</dbReference>
<evidence type="ECO:0000256" key="5">
    <source>
        <dbReference type="ARBA" id="ARBA00022679"/>
    </source>
</evidence>
<sequence length="767" mass="83110">MAVLWLDTIGSDDLDSVGGKGASLGELTGAELPVPPGFVVTAGTYRSFIEQTGIDEELFEAVDIDPDDSSALADAEETAEELILDTELPEEIASGILEAYDDLDDGEAFVAVRSSATAEDLPDASFAGQQETFLNITREALLDRVKQCWASLFTKRAIYYREEQGFDHDMVDIAVVVQTMVDAEKSGVMFTSHPSTGDDEIIVEAAWGLGEAVVSGSVSPDNYVIDPATAEPTTVTIADKKAMHIKDPETGETVETEVPDEKRTERVLTDEEIARLTELGQRVEDHYGTPQDVEWAIVDAAEDESGDGVFMLQSRPITTITEETTTPQAEATDGSGLEAEQHSEMLLKGLGASPGVVSGPAQIVTKLDQLDKVAEGDIIVTEMTTPDMVPAMKRAAGIITDEGGMTSHAAIVSRELGVPAVVGSSSATTQIDDGQVITIDGDKGTVEEGTTETDAGEREPHEDVRPQSPVKPMTATEVKVNVSIPEAANRAAATGADGVGLLRLEHMILSTDKTPERYIRDHGADAYIEEIVSGVRGVADEFYPRPVRVRTLDAPTDEFRQLEGGKDEPNEHNPMLGYRGIRRSLDRPNVFEHELEAFRRLFDMGYDNVEIMLPLVNDVEDVHRAKSLMKDVGIDPSIRTWGVMIETPASALCVEEMADAGISFASFGTNDLTQYTLAVDRNNENVASRFDELHPAVLKLIGDTIETCRENDVDTSICGQAGSKPQMVRYLVNTGISSISANIDAVRDVQHEVKRVEQKLLLESVRE</sequence>
<dbReference type="Gene3D" id="3.50.30.10">
    <property type="entry name" value="Phosphohistidine domain"/>
    <property type="match status" value="1"/>
</dbReference>
<evidence type="ECO:0000256" key="9">
    <source>
        <dbReference type="ARBA" id="ARBA00022840"/>
    </source>
</evidence>
<dbReference type="InterPro" id="IPR036637">
    <property type="entry name" value="Phosphohistidine_dom_sf"/>
</dbReference>
<evidence type="ECO:0000259" key="15">
    <source>
        <dbReference type="Pfam" id="PF01326"/>
    </source>
</evidence>
<dbReference type="Gene3D" id="3.30.1490.20">
    <property type="entry name" value="ATP-grasp fold, A domain"/>
    <property type="match status" value="1"/>
</dbReference>
<keyword evidence="5 12" id="KW-0808">Transferase</keyword>
<dbReference type="Gene3D" id="3.20.20.60">
    <property type="entry name" value="Phosphoenolpyruvate-binding domains"/>
    <property type="match status" value="1"/>
</dbReference>
<dbReference type="GeneID" id="71927813"/>
<dbReference type="NCBIfam" id="NF005057">
    <property type="entry name" value="PRK06464.1"/>
    <property type="match status" value="1"/>
</dbReference>
<dbReference type="InterPro" id="IPR000121">
    <property type="entry name" value="PEP_util_C"/>
</dbReference>
<name>A0A8T9ZYK7_9EURY</name>
<dbReference type="RefSeq" id="WP_247992451.1">
    <property type="nucleotide sequence ID" value="NZ_CP096019.1"/>
</dbReference>
<evidence type="ECO:0000259" key="14">
    <source>
        <dbReference type="Pfam" id="PF00391"/>
    </source>
</evidence>
<evidence type="ECO:0000259" key="16">
    <source>
        <dbReference type="Pfam" id="PF02896"/>
    </source>
</evidence>
<evidence type="ECO:0000313" key="17">
    <source>
        <dbReference type="EMBL" id="UPM41771.1"/>
    </source>
</evidence>
<keyword evidence="8 12" id="KW-0418">Kinase</keyword>
<dbReference type="InterPro" id="IPR018274">
    <property type="entry name" value="PEP_util_AS"/>
</dbReference>
<dbReference type="InterPro" id="IPR006319">
    <property type="entry name" value="PEP_synth"/>
</dbReference>
<dbReference type="PANTHER" id="PTHR43030:SF1">
    <property type="entry name" value="PHOSPHOENOLPYRUVATE SYNTHASE"/>
    <property type="match status" value="1"/>
</dbReference>
<evidence type="ECO:0000256" key="1">
    <source>
        <dbReference type="ARBA" id="ARBA00001946"/>
    </source>
</evidence>
<comment type="similarity">
    <text evidence="4 12">Belongs to the PEP-utilizing enzyme family.</text>
</comment>
<dbReference type="PIRSF" id="PIRSF000854">
    <property type="entry name" value="PEP_synthase"/>
    <property type="match status" value="1"/>
</dbReference>
<keyword evidence="6 12" id="KW-0479">Metal-binding</keyword>
<dbReference type="Gene3D" id="3.30.470.20">
    <property type="entry name" value="ATP-grasp fold, B domain"/>
    <property type="match status" value="1"/>
</dbReference>
<dbReference type="SUPFAM" id="SSF52009">
    <property type="entry name" value="Phosphohistidine domain"/>
    <property type="match status" value="1"/>
</dbReference>
<evidence type="ECO:0000256" key="3">
    <source>
        <dbReference type="ARBA" id="ARBA00004742"/>
    </source>
</evidence>
<dbReference type="Pfam" id="PF00391">
    <property type="entry name" value="PEP-utilizers"/>
    <property type="match status" value="1"/>
</dbReference>
<evidence type="ECO:0000256" key="4">
    <source>
        <dbReference type="ARBA" id="ARBA00007837"/>
    </source>
</evidence>
<dbReference type="EC" id="2.7.9.2" evidence="12"/>
<protein>
    <recommendedName>
        <fullName evidence="12">Phosphoenolpyruvate synthase</fullName>
        <shortName evidence="12">PEP synthase</shortName>
        <ecNumber evidence="12">2.7.9.2</ecNumber>
    </recommendedName>
    <alternativeName>
        <fullName evidence="12">Pyruvate, water dikinase</fullName>
    </alternativeName>
</protein>
<dbReference type="PRINTS" id="PR01736">
    <property type="entry name" value="PHPHTRNFRASE"/>
</dbReference>
<comment type="function">
    <text evidence="2 12">Catalyzes the phosphorylation of pyruvate to phosphoenolpyruvate.</text>
</comment>